<evidence type="ECO:0000259" key="2">
    <source>
        <dbReference type="Pfam" id="PF24088"/>
    </source>
</evidence>
<dbReference type="Pfam" id="PF24088">
    <property type="entry name" value="DUF7373"/>
    <property type="match status" value="1"/>
</dbReference>
<proteinExistence type="predicted"/>
<evidence type="ECO:0000313" key="4">
    <source>
        <dbReference type="Proteomes" id="UP000219482"/>
    </source>
</evidence>
<name>A0A286GBY8_9ACTN</name>
<gene>
    <name evidence="3" type="ORF">SAMN06272739_0136</name>
</gene>
<dbReference type="AlphaFoldDB" id="A0A286GBY8"/>
<dbReference type="OrthoDB" id="5195009at2"/>
<dbReference type="InterPro" id="IPR055797">
    <property type="entry name" value="DUF7373"/>
</dbReference>
<evidence type="ECO:0000256" key="1">
    <source>
        <dbReference type="SAM" id="SignalP"/>
    </source>
</evidence>
<feature type="chain" id="PRO_5038377582" description="DUF7373 domain-containing protein" evidence="1">
    <location>
        <begin position="32"/>
        <end position="221"/>
    </location>
</feature>
<feature type="signal peptide" evidence="1">
    <location>
        <begin position="1"/>
        <end position="31"/>
    </location>
</feature>
<keyword evidence="1" id="KW-0732">Signal</keyword>
<protein>
    <recommendedName>
        <fullName evidence="2">DUF7373 domain-containing protein</fullName>
    </recommendedName>
</protein>
<keyword evidence="4" id="KW-1185">Reference proteome</keyword>
<reference evidence="4" key="1">
    <citation type="submission" date="2017-09" db="EMBL/GenBank/DDBJ databases">
        <authorList>
            <person name="Varghese N."/>
            <person name="Submissions S."/>
        </authorList>
    </citation>
    <scope>NUCLEOTIDE SEQUENCE [LARGE SCALE GENOMIC DNA]</scope>
    <source>
        <strain evidence="4">DSM 44270</strain>
    </source>
</reference>
<feature type="domain" description="DUF7373" evidence="2">
    <location>
        <begin position="90"/>
        <end position="218"/>
    </location>
</feature>
<evidence type="ECO:0000313" key="3">
    <source>
        <dbReference type="EMBL" id="SOD93043.1"/>
    </source>
</evidence>
<dbReference type="EMBL" id="OCNK01000001">
    <property type="protein sequence ID" value="SOD93043.1"/>
    <property type="molecule type" value="Genomic_DNA"/>
</dbReference>
<organism evidence="3 4">
    <name type="scientific">Blastococcus haudaquaticus</name>
    <dbReference type="NCBI Taxonomy" id="1938745"/>
    <lineage>
        <taxon>Bacteria</taxon>
        <taxon>Bacillati</taxon>
        <taxon>Actinomycetota</taxon>
        <taxon>Actinomycetes</taxon>
        <taxon>Geodermatophilales</taxon>
        <taxon>Geodermatophilaceae</taxon>
        <taxon>Blastococcus</taxon>
    </lineage>
</organism>
<dbReference type="Proteomes" id="UP000219482">
    <property type="component" value="Unassembled WGS sequence"/>
</dbReference>
<dbReference type="RefSeq" id="WP_097182029.1">
    <property type="nucleotide sequence ID" value="NZ_OCNK01000001.1"/>
</dbReference>
<sequence length="221" mass="23227">MSSGRLPRSRRGAVLVAALPVLGCLPGCTVAVDGVPSAATPTAIPGSAQDLERLVVTAVPSGLPRLPDEELDPPAGEKRIEDVATYAEDPARERDVLEDYGYRFGWERFWGDGPTVLTGVFVDQFETRAGAGAYATDLARNDAEHYDAVLDEDPLDLPGSCDLLSVADPGPDSALTGPTVIAWCGSGVFSVGVTAVAPSVDVAEDEVRAVLTEQLDRLPPR</sequence>
<accession>A0A286GBY8</accession>